<accession>A0A182U711</accession>
<keyword evidence="2" id="KW-0472">Membrane</keyword>
<dbReference type="VEuPathDB" id="VectorBase:AMEC015066"/>
<sequence>MVDCGAPSSYASFTQTSSSNRTATQALALTRSKSPKKDGSMPVSPSQPAERDAEMTSPKAIAGSAVASSASSSSSSNSSSNSCSAEPPTTASDRIQPPEVNGASNHHLPTASNGGSSSTTNPPSTSGPPRSELGTSLHPAISVSQSLLAAAATVNRSGTPRISVSSSLTAPENNGPGQTGPSGRDSHPPNGPPPTHVDRTILQSPVAAVAAAAAAMQDRKQEFDFSKVNACSIRTHNFIPINSRSFRRLSVIIIIVIISMFGSNTPFVRILNPEKRRPICDRQIKNA</sequence>
<evidence type="ECO:0000256" key="2">
    <source>
        <dbReference type="SAM" id="Phobius"/>
    </source>
</evidence>
<keyword evidence="2" id="KW-1133">Transmembrane helix</keyword>
<dbReference type="Proteomes" id="UP000075902">
    <property type="component" value="Unassembled WGS sequence"/>
</dbReference>
<reference evidence="3" key="2">
    <citation type="submission" date="2020-05" db="UniProtKB">
        <authorList>
            <consortium name="EnsemblMetazoa"/>
        </authorList>
    </citation>
    <scope>IDENTIFICATION</scope>
    <source>
        <strain evidence="3">CM1001059</strain>
    </source>
</reference>
<evidence type="ECO:0000256" key="1">
    <source>
        <dbReference type="SAM" id="MobiDB-lite"/>
    </source>
</evidence>
<proteinExistence type="predicted"/>
<protein>
    <submittedName>
        <fullName evidence="3">Uncharacterized protein</fullName>
    </submittedName>
</protein>
<feature type="compositionally biased region" description="Low complexity" evidence="1">
    <location>
        <begin position="112"/>
        <end position="129"/>
    </location>
</feature>
<evidence type="ECO:0000313" key="3">
    <source>
        <dbReference type="EnsemblMetazoa" id="AMEC015066-PA"/>
    </source>
</evidence>
<feature type="compositionally biased region" description="Polar residues" evidence="1">
    <location>
        <begin position="160"/>
        <end position="181"/>
    </location>
</feature>
<name>A0A182U711_9DIPT</name>
<feature type="region of interest" description="Disordered" evidence="1">
    <location>
        <begin position="160"/>
        <end position="198"/>
    </location>
</feature>
<keyword evidence="2" id="KW-0812">Transmembrane</keyword>
<feature type="region of interest" description="Disordered" evidence="1">
    <location>
        <begin position="1"/>
        <end position="136"/>
    </location>
</feature>
<evidence type="ECO:0000313" key="4">
    <source>
        <dbReference type="Proteomes" id="UP000075902"/>
    </source>
</evidence>
<keyword evidence="4" id="KW-1185">Reference proteome</keyword>
<feature type="compositionally biased region" description="Low complexity" evidence="1">
    <location>
        <begin position="64"/>
        <end position="85"/>
    </location>
</feature>
<reference evidence="4" key="1">
    <citation type="submission" date="2014-01" db="EMBL/GenBank/DDBJ databases">
        <title>The Genome Sequence of Anopheles melas CM1001059_A (V2).</title>
        <authorList>
            <consortium name="The Broad Institute Genomics Platform"/>
            <person name="Neafsey D.E."/>
            <person name="Besansky N."/>
            <person name="Howell P."/>
            <person name="Walton C."/>
            <person name="Young S.K."/>
            <person name="Zeng Q."/>
            <person name="Gargeya S."/>
            <person name="Fitzgerald M."/>
            <person name="Haas B."/>
            <person name="Abouelleil A."/>
            <person name="Allen A.W."/>
            <person name="Alvarado L."/>
            <person name="Arachchi H.M."/>
            <person name="Berlin A.M."/>
            <person name="Chapman S.B."/>
            <person name="Gainer-Dewar J."/>
            <person name="Goldberg J."/>
            <person name="Griggs A."/>
            <person name="Gujja S."/>
            <person name="Hansen M."/>
            <person name="Howarth C."/>
            <person name="Imamovic A."/>
            <person name="Ireland A."/>
            <person name="Larimer J."/>
            <person name="McCowan C."/>
            <person name="Murphy C."/>
            <person name="Pearson M."/>
            <person name="Poon T.W."/>
            <person name="Priest M."/>
            <person name="Roberts A."/>
            <person name="Saif S."/>
            <person name="Shea T."/>
            <person name="Sisk P."/>
            <person name="Sykes S."/>
            <person name="Wortman J."/>
            <person name="Nusbaum C."/>
            <person name="Birren B."/>
        </authorList>
    </citation>
    <scope>NUCLEOTIDE SEQUENCE [LARGE SCALE GENOMIC DNA]</scope>
    <source>
        <strain evidence="4">CM1001059</strain>
    </source>
</reference>
<organism evidence="3 4">
    <name type="scientific">Anopheles melas</name>
    <dbReference type="NCBI Taxonomy" id="34690"/>
    <lineage>
        <taxon>Eukaryota</taxon>
        <taxon>Metazoa</taxon>
        <taxon>Ecdysozoa</taxon>
        <taxon>Arthropoda</taxon>
        <taxon>Hexapoda</taxon>
        <taxon>Insecta</taxon>
        <taxon>Pterygota</taxon>
        <taxon>Neoptera</taxon>
        <taxon>Endopterygota</taxon>
        <taxon>Diptera</taxon>
        <taxon>Nematocera</taxon>
        <taxon>Culicoidea</taxon>
        <taxon>Culicidae</taxon>
        <taxon>Anophelinae</taxon>
        <taxon>Anopheles</taxon>
    </lineage>
</organism>
<dbReference type="EnsemblMetazoa" id="AMEC015066-RA">
    <property type="protein sequence ID" value="AMEC015066-PA"/>
    <property type="gene ID" value="AMEC015066"/>
</dbReference>
<dbReference type="AlphaFoldDB" id="A0A182U711"/>
<feature type="transmembrane region" description="Helical" evidence="2">
    <location>
        <begin position="249"/>
        <end position="268"/>
    </location>
</feature>
<feature type="compositionally biased region" description="Low complexity" evidence="1">
    <location>
        <begin position="8"/>
        <end position="19"/>
    </location>
</feature>